<dbReference type="Gene3D" id="3.40.50.720">
    <property type="entry name" value="NAD(P)-binding Rossmann-like Domain"/>
    <property type="match status" value="1"/>
</dbReference>
<evidence type="ECO:0000256" key="1">
    <source>
        <dbReference type="ARBA" id="ARBA00023002"/>
    </source>
</evidence>
<proteinExistence type="predicted"/>
<evidence type="ECO:0000259" key="3">
    <source>
        <dbReference type="Pfam" id="PF08240"/>
    </source>
</evidence>
<dbReference type="Pfam" id="PF00107">
    <property type="entry name" value="ADH_zinc_N"/>
    <property type="match status" value="1"/>
</dbReference>
<reference evidence="4 5" key="1">
    <citation type="submission" date="2018-05" db="EMBL/GenBank/DDBJ databases">
        <title>Genomic analysis of Gracilibacillus dipsosauri DD1 reveals novel features of a salt-tolerant amylase.</title>
        <authorList>
            <person name="Deutch C.E."/>
            <person name="Yang S."/>
        </authorList>
    </citation>
    <scope>NUCLEOTIDE SEQUENCE [LARGE SCALE GENOMIC DNA]</scope>
    <source>
        <strain evidence="4 5">DD1</strain>
    </source>
</reference>
<name>A0A317L5N8_9BACI</name>
<dbReference type="PANTHER" id="PTHR43401">
    <property type="entry name" value="L-THREONINE 3-DEHYDROGENASE"/>
    <property type="match status" value="1"/>
</dbReference>
<protein>
    <submittedName>
        <fullName evidence="4">Alcohol dehydrogenase</fullName>
    </submittedName>
</protein>
<dbReference type="GO" id="GO:0016491">
    <property type="term" value="F:oxidoreductase activity"/>
    <property type="evidence" value="ECO:0007669"/>
    <property type="project" value="UniProtKB-KW"/>
</dbReference>
<dbReference type="Proteomes" id="UP000245624">
    <property type="component" value="Unassembled WGS sequence"/>
</dbReference>
<dbReference type="InterPro" id="IPR050129">
    <property type="entry name" value="Zn_alcohol_dh"/>
</dbReference>
<dbReference type="OrthoDB" id="9770238at2"/>
<feature type="domain" description="Alcohol dehydrogenase-like N-terminal" evidence="3">
    <location>
        <begin position="24"/>
        <end position="130"/>
    </location>
</feature>
<feature type="domain" description="Alcohol dehydrogenase-like C-terminal" evidence="2">
    <location>
        <begin position="170"/>
        <end position="292"/>
    </location>
</feature>
<dbReference type="AlphaFoldDB" id="A0A317L5N8"/>
<dbReference type="RefSeq" id="WP_109982829.1">
    <property type="nucleotide sequence ID" value="NZ_JAJUIE010000052.1"/>
</dbReference>
<evidence type="ECO:0000259" key="2">
    <source>
        <dbReference type="Pfam" id="PF00107"/>
    </source>
</evidence>
<gene>
    <name evidence="4" type="ORF">DLJ74_00045</name>
</gene>
<dbReference type="CDD" id="cd08261">
    <property type="entry name" value="Zn_ADH7"/>
    <property type="match status" value="1"/>
</dbReference>
<dbReference type="SUPFAM" id="SSF50129">
    <property type="entry name" value="GroES-like"/>
    <property type="match status" value="1"/>
</dbReference>
<sequence>MEYIVCEQPGKLRKMVKRPPEKAEGTAIIDIKRIGVCGTDIHAFKGNQPFFKYPRVLGHELAGTVSWIDDTSSAIKRGDQVAVIPYLECGNCIACRNGKTNCCIDMNVLGVHRDGGMCEQLSVPIDHLVLTNELTLDETAVIEPISIGAHAVRRSELRQGETVLVIGAGPIGLGVMAIANQKGAKVIAMDIDEKRLKFCREWAQIKHTVNGSKAPIDKLLEITNGELPTVVFDATGNPTSMNTAFQYVSHGGKLVYVGLVKEDITFFDPDFHAKELTLFASRNATREDFQFVKEMILSKKVNVKDYITDKVPFESTVSNFQDWLQPQSDTIKTMIVRK</sequence>
<dbReference type="InterPro" id="IPR036291">
    <property type="entry name" value="NAD(P)-bd_dom_sf"/>
</dbReference>
<dbReference type="Gene3D" id="3.90.180.10">
    <property type="entry name" value="Medium-chain alcohol dehydrogenases, catalytic domain"/>
    <property type="match status" value="1"/>
</dbReference>
<dbReference type="PANTHER" id="PTHR43401:SF3">
    <property type="entry name" value="L-GALACTONATE-5-DEHYDROGENASE"/>
    <property type="match status" value="1"/>
</dbReference>
<comment type="caution">
    <text evidence="4">The sequence shown here is derived from an EMBL/GenBank/DDBJ whole genome shotgun (WGS) entry which is preliminary data.</text>
</comment>
<dbReference type="InterPro" id="IPR013149">
    <property type="entry name" value="ADH-like_C"/>
</dbReference>
<dbReference type="EMBL" id="QGTD01000001">
    <property type="protein sequence ID" value="PWU70270.1"/>
    <property type="molecule type" value="Genomic_DNA"/>
</dbReference>
<evidence type="ECO:0000313" key="5">
    <source>
        <dbReference type="Proteomes" id="UP000245624"/>
    </source>
</evidence>
<dbReference type="InterPro" id="IPR011032">
    <property type="entry name" value="GroES-like_sf"/>
</dbReference>
<dbReference type="SUPFAM" id="SSF51735">
    <property type="entry name" value="NAD(P)-binding Rossmann-fold domains"/>
    <property type="match status" value="1"/>
</dbReference>
<accession>A0A317L5N8</accession>
<dbReference type="Pfam" id="PF08240">
    <property type="entry name" value="ADH_N"/>
    <property type="match status" value="1"/>
</dbReference>
<organism evidence="4 5">
    <name type="scientific">Gracilibacillus dipsosauri</name>
    <dbReference type="NCBI Taxonomy" id="178340"/>
    <lineage>
        <taxon>Bacteria</taxon>
        <taxon>Bacillati</taxon>
        <taxon>Bacillota</taxon>
        <taxon>Bacilli</taxon>
        <taxon>Bacillales</taxon>
        <taxon>Bacillaceae</taxon>
        <taxon>Gracilibacillus</taxon>
    </lineage>
</organism>
<dbReference type="InterPro" id="IPR013154">
    <property type="entry name" value="ADH-like_N"/>
</dbReference>
<evidence type="ECO:0000313" key="4">
    <source>
        <dbReference type="EMBL" id="PWU70270.1"/>
    </source>
</evidence>
<keyword evidence="5" id="KW-1185">Reference proteome</keyword>
<keyword evidence="1" id="KW-0560">Oxidoreductase</keyword>